<sequence>MPQGTQGSEPLVEHDEAGRRYVLRIGDDEVGELGYSVGGDRVVLEHTAVDESRQEKGLGSQLVAYALDDVRDAGRRVVPQCPFVRAYVERHPEYADLVD</sequence>
<organism evidence="3 4">
    <name type="scientific">Cellulomonas phragmiteti</name>
    <dbReference type="NCBI Taxonomy" id="478780"/>
    <lineage>
        <taxon>Bacteria</taxon>
        <taxon>Bacillati</taxon>
        <taxon>Actinomycetota</taxon>
        <taxon>Actinomycetes</taxon>
        <taxon>Micrococcales</taxon>
        <taxon>Cellulomonadaceae</taxon>
        <taxon>Cellulomonas</taxon>
    </lineage>
</organism>
<reference evidence="3 4" key="1">
    <citation type="submission" date="2021-01" db="EMBL/GenBank/DDBJ databases">
        <title>Whole genome shotgun sequence of Cellulomonas phragmiteti NBRC 110785.</title>
        <authorList>
            <person name="Komaki H."/>
            <person name="Tamura T."/>
        </authorList>
    </citation>
    <scope>NUCLEOTIDE SEQUENCE [LARGE SCALE GENOMIC DNA]</scope>
    <source>
        <strain evidence="3 4">NBRC 110785</strain>
    </source>
</reference>
<name>A0ABQ4DMN6_9CELL</name>
<feature type="domain" description="N-acetyltransferase" evidence="1">
    <location>
        <begin position="1"/>
        <end position="99"/>
    </location>
</feature>
<proteinExistence type="predicted"/>
<evidence type="ECO:0000313" key="3">
    <source>
        <dbReference type="EMBL" id="GIG40609.1"/>
    </source>
</evidence>
<comment type="caution">
    <text evidence="3">The sequence shown here is derived from an EMBL/GenBank/DDBJ whole genome shotgun (WGS) entry which is preliminary data.</text>
</comment>
<dbReference type="InterPro" id="IPR000182">
    <property type="entry name" value="GNAT_dom"/>
</dbReference>
<dbReference type="PANTHER" id="PTHR31435">
    <property type="entry name" value="PROTEIN NATD1"/>
    <property type="match status" value="1"/>
</dbReference>
<dbReference type="CDD" id="cd04301">
    <property type="entry name" value="NAT_SF"/>
    <property type="match status" value="1"/>
</dbReference>
<protein>
    <submittedName>
        <fullName evidence="3">N-acetyltransferase</fullName>
    </submittedName>
</protein>
<dbReference type="RefSeq" id="WP_203674457.1">
    <property type="nucleotide sequence ID" value="NZ_BONP01000013.1"/>
</dbReference>
<dbReference type="PROSITE" id="PS51186">
    <property type="entry name" value="GNAT"/>
    <property type="match status" value="1"/>
</dbReference>
<dbReference type="InterPro" id="IPR031165">
    <property type="entry name" value="GNAT_YJDJ"/>
</dbReference>
<dbReference type="Gene3D" id="3.40.630.30">
    <property type="match status" value="1"/>
</dbReference>
<keyword evidence="4" id="KW-1185">Reference proteome</keyword>
<feature type="domain" description="N-acetyltransferase" evidence="2">
    <location>
        <begin position="13"/>
        <end position="99"/>
    </location>
</feature>
<dbReference type="SUPFAM" id="SSF55729">
    <property type="entry name" value="Acyl-CoA N-acyltransferases (Nat)"/>
    <property type="match status" value="1"/>
</dbReference>
<dbReference type="Pfam" id="PF14542">
    <property type="entry name" value="Acetyltransf_CG"/>
    <property type="match status" value="1"/>
</dbReference>
<evidence type="ECO:0000313" key="4">
    <source>
        <dbReference type="Proteomes" id="UP000614741"/>
    </source>
</evidence>
<evidence type="ECO:0000259" key="2">
    <source>
        <dbReference type="PROSITE" id="PS51729"/>
    </source>
</evidence>
<dbReference type="Proteomes" id="UP000614741">
    <property type="component" value="Unassembled WGS sequence"/>
</dbReference>
<dbReference type="InterPro" id="IPR045057">
    <property type="entry name" value="Gcn5-rel_NAT"/>
</dbReference>
<dbReference type="InterPro" id="IPR016181">
    <property type="entry name" value="Acyl_CoA_acyltransferase"/>
</dbReference>
<accession>A0ABQ4DMN6</accession>
<dbReference type="PROSITE" id="PS51729">
    <property type="entry name" value="GNAT_YJDJ"/>
    <property type="match status" value="1"/>
</dbReference>
<evidence type="ECO:0000259" key="1">
    <source>
        <dbReference type="PROSITE" id="PS51186"/>
    </source>
</evidence>
<dbReference type="EMBL" id="BONP01000013">
    <property type="protein sequence ID" value="GIG40609.1"/>
    <property type="molecule type" value="Genomic_DNA"/>
</dbReference>
<gene>
    <name evidence="3" type="ORF">Cph01nite_23710</name>
</gene>
<dbReference type="PANTHER" id="PTHR31435:SF10">
    <property type="entry name" value="BSR4717 PROTEIN"/>
    <property type="match status" value="1"/>
</dbReference>